<dbReference type="EMBL" id="BIXY01000056">
    <property type="protein sequence ID" value="GCF10006.1"/>
    <property type="molecule type" value="Genomic_DNA"/>
</dbReference>
<dbReference type="SUPFAM" id="SSF46689">
    <property type="entry name" value="Homeodomain-like"/>
    <property type="match status" value="1"/>
</dbReference>
<feature type="domain" description="HTH tetR-type" evidence="5">
    <location>
        <begin position="9"/>
        <end position="69"/>
    </location>
</feature>
<organism evidence="6 7">
    <name type="scientific">Dictyobacter arantiisoli</name>
    <dbReference type="NCBI Taxonomy" id="2014874"/>
    <lineage>
        <taxon>Bacteria</taxon>
        <taxon>Bacillati</taxon>
        <taxon>Chloroflexota</taxon>
        <taxon>Ktedonobacteria</taxon>
        <taxon>Ktedonobacterales</taxon>
        <taxon>Dictyobacteraceae</taxon>
        <taxon>Dictyobacter</taxon>
    </lineage>
</organism>
<reference evidence="6 7" key="1">
    <citation type="submission" date="2019-01" db="EMBL/GenBank/DDBJ databases">
        <title>Draft genome sequence of Dictyobacter sp. Uno17.</title>
        <authorList>
            <person name="Wang C.M."/>
            <person name="Zheng Y."/>
            <person name="Sakai Y."/>
            <person name="Abe K."/>
            <person name="Yokota A."/>
            <person name="Yabe S."/>
        </authorList>
    </citation>
    <scope>NUCLEOTIDE SEQUENCE [LARGE SCALE GENOMIC DNA]</scope>
    <source>
        <strain evidence="6 7">Uno17</strain>
    </source>
</reference>
<dbReference type="GO" id="GO:0003700">
    <property type="term" value="F:DNA-binding transcription factor activity"/>
    <property type="evidence" value="ECO:0007669"/>
    <property type="project" value="TreeGrafter"/>
</dbReference>
<dbReference type="OrthoDB" id="9814200at2"/>
<dbReference type="Gene3D" id="1.10.357.10">
    <property type="entry name" value="Tetracycline Repressor, domain 2"/>
    <property type="match status" value="1"/>
</dbReference>
<name>A0A5A5TFS9_9CHLR</name>
<comment type="caution">
    <text evidence="6">The sequence shown here is derived from an EMBL/GenBank/DDBJ whole genome shotgun (WGS) entry which is preliminary data.</text>
</comment>
<dbReference type="RefSeq" id="WP_149402907.1">
    <property type="nucleotide sequence ID" value="NZ_BIXY01000056.1"/>
</dbReference>
<dbReference type="InterPro" id="IPR050109">
    <property type="entry name" value="HTH-type_TetR-like_transc_reg"/>
</dbReference>
<dbReference type="PRINTS" id="PR00455">
    <property type="entry name" value="HTHTETR"/>
</dbReference>
<keyword evidence="7" id="KW-1185">Reference proteome</keyword>
<dbReference type="PANTHER" id="PTHR30055:SF234">
    <property type="entry name" value="HTH-TYPE TRANSCRIPTIONAL REGULATOR BETI"/>
    <property type="match status" value="1"/>
</dbReference>
<dbReference type="GO" id="GO:0000976">
    <property type="term" value="F:transcription cis-regulatory region binding"/>
    <property type="evidence" value="ECO:0007669"/>
    <property type="project" value="TreeGrafter"/>
</dbReference>
<proteinExistence type="predicted"/>
<dbReference type="AlphaFoldDB" id="A0A5A5TFS9"/>
<evidence type="ECO:0000313" key="6">
    <source>
        <dbReference type="EMBL" id="GCF10006.1"/>
    </source>
</evidence>
<evidence type="ECO:0000256" key="1">
    <source>
        <dbReference type="ARBA" id="ARBA00023015"/>
    </source>
</evidence>
<gene>
    <name evidence="6" type="ORF">KDI_35700</name>
</gene>
<dbReference type="PROSITE" id="PS50977">
    <property type="entry name" value="HTH_TETR_2"/>
    <property type="match status" value="1"/>
</dbReference>
<dbReference type="InterPro" id="IPR009057">
    <property type="entry name" value="Homeodomain-like_sf"/>
</dbReference>
<dbReference type="InterPro" id="IPR001647">
    <property type="entry name" value="HTH_TetR"/>
</dbReference>
<feature type="DNA-binding region" description="H-T-H motif" evidence="4">
    <location>
        <begin position="32"/>
        <end position="51"/>
    </location>
</feature>
<evidence type="ECO:0000259" key="5">
    <source>
        <dbReference type="PROSITE" id="PS50977"/>
    </source>
</evidence>
<dbReference type="Pfam" id="PF00440">
    <property type="entry name" value="TetR_N"/>
    <property type="match status" value="1"/>
</dbReference>
<keyword evidence="2 4" id="KW-0238">DNA-binding</keyword>
<evidence type="ECO:0000256" key="2">
    <source>
        <dbReference type="ARBA" id="ARBA00023125"/>
    </source>
</evidence>
<evidence type="ECO:0000256" key="3">
    <source>
        <dbReference type="ARBA" id="ARBA00023163"/>
    </source>
</evidence>
<sequence length="235" mass="26323">MRKPAPVDGDRRQHILEAALDVFAEYGFEKATTKEIATRVGVAQGLVYFYFDHKRDLLFAACKHQTTLALAQLGANEKDNVPGSPQAELRKVITRFMQVLDEPRNAKLLRVIALVELPEDHPAIERATGEAQRGQENNSFEHKKQLGMLVTRLNAELLAHLQQCLPEYPRPDEILFEAEFLSSAITSMLIKRAVNSPDQTISTQFAQKQMIEGVLSNVFAWLAVKQALIAGEMPC</sequence>
<dbReference type="PANTHER" id="PTHR30055">
    <property type="entry name" value="HTH-TYPE TRANSCRIPTIONAL REGULATOR RUTR"/>
    <property type="match status" value="1"/>
</dbReference>
<protein>
    <recommendedName>
        <fullName evidence="5">HTH tetR-type domain-containing protein</fullName>
    </recommendedName>
</protein>
<evidence type="ECO:0000313" key="7">
    <source>
        <dbReference type="Proteomes" id="UP000322530"/>
    </source>
</evidence>
<dbReference type="Proteomes" id="UP000322530">
    <property type="component" value="Unassembled WGS sequence"/>
</dbReference>
<accession>A0A5A5TFS9</accession>
<evidence type="ECO:0000256" key="4">
    <source>
        <dbReference type="PROSITE-ProRule" id="PRU00335"/>
    </source>
</evidence>
<keyword evidence="1" id="KW-0805">Transcription regulation</keyword>
<keyword evidence="3" id="KW-0804">Transcription</keyword>